<feature type="transmembrane region" description="Helical" evidence="1">
    <location>
        <begin position="20"/>
        <end position="38"/>
    </location>
</feature>
<dbReference type="RefSeq" id="WP_301696704.1">
    <property type="nucleotide sequence ID" value="NZ_JAUJYW010000001.1"/>
</dbReference>
<evidence type="ECO:0000256" key="1">
    <source>
        <dbReference type="SAM" id="Phobius"/>
    </source>
</evidence>
<evidence type="ECO:0000313" key="3">
    <source>
        <dbReference type="Proteomes" id="UP001174867"/>
    </source>
</evidence>
<keyword evidence="1" id="KW-0812">Transmembrane</keyword>
<accession>A0ABT8PQ61</accession>
<gene>
    <name evidence="2" type="ORF">Q0A17_03015</name>
</gene>
<name>A0ABT8PQ61_9ENTR</name>
<reference evidence="2 3" key="1">
    <citation type="submission" date="2023-07" db="EMBL/GenBank/DDBJ databases">
        <title>Citrobacter selenititolerans sp. nov., isolated from seleniferous soil.</title>
        <authorList>
            <person name="Zhang S."/>
            <person name="Li K."/>
            <person name="Peng J."/>
            <person name="Wang H."/>
            <person name="Sun J."/>
            <person name="Guo Y."/>
        </authorList>
    </citation>
    <scope>NUCLEOTIDE SEQUENCE [LARGE SCALE GENOMIC DNA]</scope>
    <source>
        <strain evidence="2 3">S2-9</strain>
    </source>
</reference>
<organism evidence="2 3">
    <name type="scientific">Citrobacter enshiensis</name>
    <dbReference type="NCBI Taxonomy" id="2971264"/>
    <lineage>
        <taxon>Bacteria</taxon>
        <taxon>Pseudomonadati</taxon>
        <taxon>Pseudomonadota</taxon>
        <taxon>Gammaproteobacteria</taxon>
        <taxon>Enterobacterales</taxon>
        <taxon>Enterobacteriaceae</taxon>
        <taxon>Citrobacter</taxon>
    </lineage>
</organism>
<comment type="caution">
    <text evidence="2">The sequence shown here is derived from an EMBL/GenBank/DDBJ whole genome shotgun (WGS) entry which is preliminary data.</text>
</comment>
<dbReference type="EMBL" id="JAUJYW010000001">
    <property type="protein sequence ID" value="MDN8598389.1"/>
    <property type="molecule type" value="Genomic_DNA"/>
</dbReference>
<proteinExistence type="predicted"/>
<protein>
    <submittedName>
        <fullName evidence="2">Uncharacterized protein</fullName>
    </submittedName>
</protein>
<evidence type="ECO:0000313" key="2">
    <source>
        <dbReference type="EMBL" id="MDN8598389.1"/>
    </source>
</evidence>
<keyword evidence="3" id="KW-1185">Reference proteome</keyword>
<sequence length="177" mass="20242">MSNPTAVTEVAWTLKDTLSAFGIAASLFFSIIATVISIKSFKNTRKRDLNAFGDSEFRIFEGIAKAEEDFTQFNIKILEDQIAYEGNQINNGKKFIMSIAQQQLFNVRACSVLNAYDIACQRYLDEKLDQPRFAKTYRARLSDVCSNSTYKKIIFEEGHRFSALQKVNDLLNDPERR</sequence>
<keyword evidence="1" id="KW-1133">Transmembrane helix</keyword>
<dbReference type="Proteomes" id="UP001174867">
    <property type="component" value="Unassembled WGS sequence"/>
</dbReference>
<keyword evidence="1" id="KW-0472">Membrane</keyword>